<dbReference type="InterPro" id="IPR036291">
    <property type="entry name" value="NAD(P)-bd_dom_sf"/>
</dbReference>
<dbReference type="Proteomes" id="UP001580928">
    <property type="component" value="Unassembled WGS sequence"/>
</dbReference>
<dbReference type="Pfam" id="PF01408">
    <property type="entry name" value="GFO_IDH_MocA"/>
    <property type="match status" value="1"/>
</dbReference>
<protein>
    <submittedName>
        <fullName evidence="2">Gfo/Idh/MocA family oxidoreductase</fullName>
    </submittedName>
</protein>
<dbReference type="PANTHER" id="PTHR43249:SF1">
    <property type="entry name" value="D-GLUCOSIDE 3-DEHYDROGENASE"/>
    <property type="match status" value="1"/>
</dbReference>
<gene>
    <name evidence="2" type="ORF">WKR92_13255</name>
</gene>
<evidence type="ECO:0000313" key="2">
    <source>
        <dbReference type="EMBL" id="MFB5946795.1"/>
    </source>
</evidence>
<evidence type="ECO:0000313" key="3">
    <source>
        <dbReference type="Proteomes" id="UP001580928"/>
    </source>
</evidence>
<comment type="caution">
    <text evidence="2">The sequence shown here is derived from an EMBL/GenBank/DDBJ whole genome shotgun (WGS) entry which is preliminary data.</text>
</comment>
<dbReference type="InterPro" id="IPR000683">
    <property type="entry name" value="Gfo/Idh/MocA-like_OxRdtase_N"/>
</dbReference>
<keyword evidence="3" id="KW-1185">Reference proteome</keyword>
<feature type="domain" description="Gfo/Idh/MocA-like oxidoreductase N-terminal" evidence="1">
    <location>
        <begin position="6"/>
        <end position="124"/>
    </location>
</feature>
<organism evidence="2 3">
    <name type="scientific">Albibacterium profundi</name>
    <dbReference type="NCBI Taxonomy" id="3134906"/>
    <lineage>
        <taxon>Bacteria</taxon>
        <taxon>Pseudomonadati</taxon>
        <taxon>Bacteroidota</taxon>
        <taxon>Sphingobacteriia</taxon>
        <taxon>Sphingobacteriales</taxon>
        <taxon>Sphingobacteriaceae</taxon>
        <taxon>Albibacterium</taxon>
    </lineage>
</organism>
<dbReference type="PANTHER" id="PTHR43249">
    <property type="entry name" value="UDP-N-ACETYL-2-AMINO-2-DEOXY-D-GLUCURONATE OXIDASE"/>
    <property type="match status" value="1"/>
</dbReference>
<dbReference type="Gene3D" id="3.30.360.10">
    <property type="entry name" value="Dihydrodipicolinate Reductase, domain 2"/>
    <property type="match status" value="1"/>
</dbReference>
<dbReference type="InterPro" id="IPR052515">
    <property type="entry name" value="Gfo/Idh/MocA_Oxidoreductase"/>
</dbReference>
<dbReference type="SUPFAM" id="SSF55347">
    <property type="entry name" value="Glyceraldehyde-3-phosphate dehydrogenase-like, C-terminal domain"/>
    <property type="match status" value="1"/>
</dbReference>
<dbReference type="EMBL" id="JBBVGT010000003">
    <property type="protein sequence ID" value="MFB5946795.1"/>
    <property type="molecule type" value="Genomic_DNA"/>
</dbReference>
<evidence type="ECO:0000259" key="1">
    <source>
        <dbReference type="Pfam" id="PF01408"/>
    </source>
</evidence>
<dbReference type="SUPFAM" id="SSF51735">
    <property type="entry name" value="NAD(P)-binding Rossmann-fold domains"/>
    <property type="match status" value="1"/>
</dbReference>
<name>A0ABV5CGV4_9SPHI</name>
<accession>A0ABV5CGV4</accession>
<reference evidence="2 3" key="1">
    <citation type="submission" date="2024-04" db="EMBL/GenBank/DDBJ databases">
        <title>Albibacterium profundi sp. nov., isolated from sediment of the Challenger Deep of Mariana Trench.</title>
        <authorList>
            <person name="Wang Y."/>
        </authorList>
    </citation>
    <scope>NUCLEOTIDE SEQUENCE [LARGE SCALE GENOMIC DNA]</scope>
    <source>
        <strain evidence="2 3">RHL897</strain>
    </source>
</reference>
<dbReference type="RefSeq" id="WP_375558324.1">
    <property type="nucleotide sequence ID" value="NZ_JBBVGT010000003.1"/>
</dbReference>
<dbReference type="Gene3D" id="3.40.50.720">
    <property type="entry name" value="NAD(P)-binding Rossmann-like Domain"/>
    <property type="match status" value="1"/>
</dbReference>
<sequence>MEEKKITVVIVGMGFGKEFIAIYQAHPNIKAVGICTRNENTLNELKNKFNLDDDLCFTNFDDVTKRDDVDAIHIVTPVPEHARMTLASLNANKHTACTIPMAMTVEDCKAIVEAKRKANKVYMMMETALYTREFLYGLKLAETGELGRIQFVRGSHIQDMSMEGWAEYWKGFPPMLNGTHAISPLLRINNTKAESVVCHGSGKLSEDLAKRYNAPYAVETATFKLKNSDVVAEATRSLFDVVRQYRESYDVYGDKMSFEWEQLQDENHVIFDGGENAERIDVPDTDELLIEPIKHFTKREKIDDPNHVSFLQGAGHGGSHPHLVQEFVAAIVEGRNSAVDADVAANYTCAGICAHESAMKGGVRVEIPDFEL</sequence>
<proteinExistence type="predicted"/>